<feature type="region of interest" description="Disordered" evidence="1">
    <location>
        <begin position="309"/>
        <end position="524"/>
    </location>
</feature>
<comment type="caution">
    <text evidence="2">The sequence shown here is derived from an EMBL/GenBank/DDBJ whole genome shotgun (WGS) entry which is preliminary data.</text>
</comment>
<feature type="compositionally biased region" description="Low complexity" evidence="1">
    <location>
        <begin position="369"/>
        <end position="399"/>
    </location>
</feature>
<name>A0A640S1Q7_9ACTN</name>
<gene>
    <name evidence="2" type="ORF">Scani_11750</name>
</gene>
<evidence type="ECO:0000256" key="1">
    <source>
        <dbReference type="SAM" id="MobiDB-lite"/>
    </source>
</evidence>
<accession>A0A640S1Q7</accession>
<evidence type="ECO:0000313" key="2">
    <source>
        <dbReference type="EMBL" id="GFE04907.1"/>
    </source>
</evidence>
<dbReference type="EMBL" id="BLIN01000002">
    <property type="protein sequence ID" value="GFE04907.1"/>
    <property type="molecule type" value="Genomic_DNA"/>
</dbReference>
<sequence length="524" mass="53795">MDKVLSVWRLWRRAVPIRGPGAPGGRREWGSDVPTAIAVTSPDLALPATDRQTPAAVVLRAPHLQPLDDALTETSAVLEHHGHLIVLYSSACPPEHVRRLHTLRAVLESDRIAIVPLSLPPLGVALLARQLRQLSLCDFSPGVLASAARLLSHYLHAGALLGSVSGLDRIEVDLRSHVKSWLPGAHFAVLAHPEPQLLHLDRHSTGAGLPAPGFATQLAVARGQLTSEWVTGTLAPAWRVQGVFEARLPDESARWWGTQKLIEFAAAIPDVSILRQLVASVRREECGWCGLELLGDRCAFCGAPLARERAAGGGGSGQGPAAIAGPEHRPGPDAAPAQALSAAAPAASPHPTTGGPSGAQPHPAMPGLSSGAAPGPGSASAPAPVSGVPGEPAAPSAPSAGPPPSPWGERGLSPVTPPGVAGVLGVPDAADVADVRGGGPEEPTQWDVRGPDLAAACGGVPGNPYGSGRPVPGNPYASDGPRAPGHWDLPGHPDFAGRPEHPAHPDLSGRPEAPGTPRTVARVR</sequence>
<evidence type="ECO:0000313" key="3">
    <source>
        <dbReference type="Proteomes" id="UP000435837"/>
    </source>
</evidence>
<reference evidence="2 3" key="1">
    <citation type="submission" date="2019-12" db="EMBL/GenBank/DDBJ databases">
        <title>Whole genome shotgun sequence of Streptomyces caniferus NBRC 15389.</title>
        <authorList>
            <person name="Ichikawa N."/>
            <person name="Kimura A."/>
            <person name="Kitahashi Y."/>
            <person name="Komaki H."/>
            <person name="Tamura T."/>
        </authorList>
    </citation>
    <scope>NUCLEOTIDE SEQUENCE [LARGE SCALE GENOMIC DNA]</scope>
    <source>
        <strain evidence="2 3">NBRC 15389</strain>
    </source>
</reference>
<dbReference type="AlphaFoldDB" id="A0A640S1Q7"/>
<organism evidence="2 3">
    <name type="scientific">Streptomyces caniferus</name>
    <dbReference type="NCBI Taxonomy" id="285557"/>
    <lineage>
        <taxon>Bacteria</taxon>
        <taxon>Bacillati</taxon>
        <taxon>Actinomycetota</taxon>
        <taxon>Actinomycetes</taxon>
        <taxon>Kitasatosporales</taxon>
        <taxon>Streptomycetaceae</taxon>
        <taxon>Streptomyces</taxon>
    </lineage>
</organism>
<proteinExistence type="predicted"/>
<feature type="compositionally biased region" description="Low complexity" evidence="1">
    <location>
        <begin position="332"/>
        <end position="351"/>
    </location>
</feature>
<feature type="compositionally biased region" description="Basic and acidic residues" evidence="1">
    <location>
        <begin position="489"/>
        <end position="509"/>
    </location>
</feature>
<protein>
    <submittedName>
        <fullName evidence="2">Uncharacterized protein</fullName>
    </submittedName>
</protein>
<dbReference type="Proteomes" id="UP000435837">
    <property type="component" value="Unassembled WGS sequence"/>
</dbReference>